<dbReference type="PROSITE" id="PS50977">
    <property type="entry name" value="HTH_TETR_2"/>
    <property type="match status" value="1"/>
</dbReference>
<dbReference type="Gene3D" id="1.10.357.10">
    <property type="entry name" value="Tetracycline Repressor, domain 2"/>
    <property type="match status" value="1"/>
</dbReference>
<sequence>MTTTSDTRARILSAATELFRRQGYAATGMKQIVATAEAPYGSAYHFFPGGKAQLGEEVVRTSGAAYLALIGELFGQPGGDPAEVTREAFRGAAATLESLDFADPCPIATVALEVASTHAGLRLATAEVFASWIEALAGYYASCGLSAPRSTASSVIALLEGAFMLGRAGRSPEPVLTASTAAAAIVAAAARARVRPRSRPKGLRTR</sequence>
<name>A0ABU8UAW5_9ACTN</name>
<dbReference type="PANTHER" id="PTHR47506:SF3">
    <property type="entry name" value="HTH-TYPE TRANSCRIPTIONAL REGULATOR LMRA"/>
    <property type="match status" value="1"/>
</dbReference>
<dbReference type="Proteomes" id="UP001382904">
    <property type="component" value="Unassembled WGS sequence"/>
</dbReference>
<reference evidence="6 7" key="1">
    <citation type="submission" date="2024-03" db="EMBL/GenBank/DDBJ databases">
        <title>Novel Streptomyces species of biotechnological and ecological value are a feature of Machair soil.</title>
        <authorList>
            <person name="Prole J.R."/>
            <person name="Goodfellow M."/>
            <person name="Allenby N."/>
            <person name="Ward A.C."/>
        </authorList>
    </citation>
    <scope>NUCLEOTIDE SEQUENCE [LARGE SCALE GENOMIC DNA]</scope>
    <source>
        <strain evidence="6 7">MS1.HAVA.3</strain>
    </source>
</reference>
<keyword evidence="1" id="KW-0805">Transcription regulation</keyword>
<organism evidence="6 7">
    <name type="scientific">Streptomyces caledonius</name>
    <dbReference type="NCBI Taxonomy" id="3134107"/>
    <lineage>
        <taxon>Bacteria</taxon>
        <taxon>Bacillati</taxon>
        <taxon>Actinomycetota</taxon>
        <taxon>Actinomycetes</taxon>
        <taxon>Kitasatosporales</taxon>
        <taxon>Streptomycetaceae</taxon>
        <taxon>Streptomyces</taxon>
    </lineage>
</organism>
<keyword evidence="7" id="KW-1185">Reference proteome</keyword>
<dbReference type="InterPro" id="IPR054156">
    <property type="entry name" value="YxaF_TetR_C"/>
</dbReference>
<dbReference type="SUPFAM" id="SSF46689">
    <property type="entry name" value="Homeodomain-like"/>
    <property type="match status" value="1"/>
</dbReference>
<dbReference type="InterPro" id="IPR001647">
    <property type="entry name" value="HTH_TetR"/>
</dbReference>
<keyword evidence="3" id="KW-0804">Transcription</keyword>
<accession>A0ABU8UAW5</accession>
<evidence type="ECO:0000256" key="3">
    <source>
        <dbReference type="ARBA" id="ARBA00023163"/>
    </source>
</evidence>
<dbReference type="Pfam" id="PF00440">
    <property type="entry name" value="TetR_N"/>
    <property type="match status" value="1"/>
</dbReference>
<keyword evidence="2 4" id="KW-0238">DNA-binding</keyword>
<proteinExistence type="predicted"/>
<evidence type="ECO:0000313" key="7">
    <source>
        <dbReference type="Proteomes" id="UP001382904"/>
    </source>
</evidence>
<dbReference type="PANTHER" id="PTHR47506">
    <property type="entry name" value="TRANSCRIPTIONAL REGULATORY PROTEIN"/>
    <property type="match status" value="1"/>
</dbReference>
<gene>
    <name evidence="6" type="ORF">WKI68_30270</name>
</gene>
<feature type="domain" description="HTH tetR-type" evidence="5">
    <location>
        <begin position="5"/>
        <end position="65"/>
    </location>
</feature>
<protein>
    <submittedName>
        <fullName evidence="6">TetR/AcrR family transcriptional regulator</fullName>
    </submittedName>
</protein>
<evidence type="ECO:0000256" key="2">
    <source>
        <dbReference type="ARBA" id="ARBA00023125"/>
    </source>
</evidence>
<evidence type="ECO:0000256" key="4">
    <source>
        <dbReference type="PROSITE-ProRule" id="PRU00335"/>
    </source>
</evidence>
<dbReference type="Pfam" id="PF21993">
    <property type="entry name" value="TetR_C_13_2"/>
    <property type="match status" value="1"/>
</dbReference>
<dbReference type="InterPro" id="IPR036271">
    <property type="entry name" value="Tet_transcr_reg_TetR-rel_C_sf"/>
</dbReference>
<comment type="caution">
    <text evidence="6">The sequence shown here is derived from an EMBL/GenBank/DDBJ whole genome shotgun (WGS) entry which is preliminary data.</text>
</comment>
<evidence type="ECO:0000313" key="6">
    <source>
        <dbReference type="EMBL" id="MEJ8644439.1"/>
    </source>
</evidence>
<dbReference type="EMBL" id="JBBKAM010000002">
    <property type="protein sequence ID" value="MEJ8644439.1"/>
    <property type="molecule type" value="Genomic_DNA"/>
</dbReference>
<evidence type="ECO:0000256" key="1">
    <source>
        <dbReference type="ARBA" id="ARBA00023015"/>
    </source>
</evidence>
<dbReference type="InterPro" id="IPR009057">
    <property type="entry name" value="Homeodomain-like_sf"/>
</dbReference>
<evidence type="ECO:0000259" key="5">
    <source>
        <dbReference type="PROSITE" id="PS50977"/>
    </source>
</evidence>
<feature type="DNA-binding region" description="H-T-H motif" evidence="4">
    <location>
        <begin position="28"/>
        <end position="47"/>
    </location>
</feature>
<dbReference type="SUPFAM" id="SSF48498">
    <property type="entry name" value="Tetracyclin repressor-like, C-terminal domain"/>
    <property type="match status" value="1"/>
</dbReference>